<dbReference type="Proteomes" id="UP000037146">
    <property type="component" value="Unassembled WGS sequence"/>
</dbReference>
<dbReference type="RefSeq" id="WP_049681609.1">
    <property type="nucleotide sequence ID" value="NZ_LFZW01000001.1"/>
</dbReference>
<dbReference type="Pfam" id="PF04286">
    <property type="entry name" value="DUF445"/>
    <property type="match status" value="1"/>
</dbReference>
<dbReference type="InterPro" id="IPR007383">
    <property type="entry name" value="DUF445"/>
</dbReference>
<reference evidence="3" key="1">
    <citation type="submission" date="2015-07" db="EMBL/GenBank/DDBJ databases">
        <title>Genome sequencing project for genomic taxonomy and phylogenomics of Bacillus-like bacteria.</title>
        <authorList>
            <person name="Liu B."/>
            <person name="Wang J."/>
            <person name="Zhu Y."/>
            <person name="Liu G."/>
            <person name="Chen Q."/>
            <person name="Chen Z."/>
            <person name="Lan J."/>
            <person name="Che J."/>
            <person name="Ge C."/>
            <person name="Shi H."/>
            <person name="Pan Z."/>
            <person name="Liu X."/>
        </authorList>
    </citation>
    <scope>NUCLEOTIDE SEQUENCE [LARGE SCALE GENOMIC DNA]</scope>
    <source>
        <strain evidence="3">FJAT-27997</strain>
    </source>
</reference>
<protein>
    <recommendedName>
        <fullName evidence="4">DUF445 domain-containing protein</fullName>
    </recommendedName>
</protein>
<evidence type="ECO:0008006" key="4">
    <source>
        <dbReference type="Google" id="ProtNLM"/>
    </source>
</evidence>
<sequence length="420" mass="47917">MTTKTKSKSSRKIARYSLIIMGVGFIATAPFQGSFWVELLHGGFEAGLVGGLADWFAVTALFRHPLGIPIPHTALLPNNRKRMTNGLVSMLKNDWLSKESIQEKVKQIPLTEKLIAILDKQIHTDKFRKGIIKLITQMIRYIEIEKITPFVKKQIISTLSKMEMSKFLQLVSSQLLNEQFDKKALDHILIKAETWLRKEQTSQRLGTVSMNVLSKIEADGMLQFALKSIQSLLTEEKLGNIVQNLLLSVIKSLQYENEPNREALILYIRNEIQGINDNKDVLVSIEKWKGQLLAKWEPDQTITESLQQIQKSALDLVEDHEFIDMYLIPLMNHILDNIKENSADIDNWIQKQIIILVENNHEQIGNLVQENLDKLDNDTLIDMMENNIGKDLQWIRVNGAVCGFIIGILLTGIQALFRLA</sequence>
<keyword evidence="1" id="KW-0812">Transmembrane</keyword>
<dbReference type="EMBL" id="LFZW01000001">
    <property type="protein sequence ID" value="KMY50262.1"/>
    <property type="molecule type" value="Genomic_DNA"/>
</dbReference>
<comment type="caution">
    <text evidence="2">The sequence shown here is derived from an EMBL/GenBank/DDBJ whole genome shotgun (WGS) entry which is preliminary data.</text>
</comment>
<dbReference type="AlphaFoldDB" id="A0A0K9GVH7"/>
<keyword evidence="3" id="KW-1185">Reference proteome</keyword>
<name>A0A0K9GVH7_9BACI</name>
<dbReference type="PATRIC" id="fig|1679170.3.peg.2910"/>
<dbReference type="GO" id="GO:0005886">
    <property type="term" value="C:plasma membrane"/>
    <property type="evidence" value="ECO:0007669"/>
    <property type="project" value="TreeGrafter"/>
</dbReference>
<accession>A0A0K9GVH7</accession>
<dbReference type="OrthoDB" id="9769590at2"/>
<organism evidence="2 3">
    <name type="scientific">Peribacillus loiseleuriae</name>
    <dbReference type="NCBI Taxonomy" id="1679170"/>
    <lineage>
        <taxon>Bacteria</taxon>
        <taxon>Bacillati</taxon>
        <taxon>Bacillota</taxon>
        <taxon>Bacilli</taxon>
        <taxon>Bacillales</taxon>
        <taxon>Bacillaceae</taxon>
        <taxon>Peribacillus</taxon>
    </lineage>
</organism>
<evidence type="ECO:0000313" key="3">
    <source>
        <dbReference type="Proteomes" id="UP000037146"/>
    </source>
</evidence>
<gene>
    <name evidence="2" type="ORF">AC625_12755</name>
</gene>
<dbReference type="PANTHER" id="PTHR38442">
    <property type="entry name" value="INNER MEMBRANE PROTEIN-RELATED"/>
    <property type="match status" value="1"/>
</dbReference>
<evidence type="ECO:0000256" key="1">
    <source>
        <dbReference type="SAM" id="Phobius"/>
    </source>
</evidence>
<evidence type="ECO:0000313" key="2">
    <source>
        <dbReference type="EMBL" id="KMY50262.1"/>
    </source>
</evidence>
<proteinExistence type="predicted"/>
<keyword evidence="1" id="KW-0472">Membrane</keyword>
<dbReference type="PANTHER" id="PTHR38442:SF1">
    <property type="entry name" value="INNER MEMBRANE PROTEIN"/>
    <property type="match status" value="1"/>
</dbReference>
<feature type="transmembrane region" description="Helical" evidence="1">
    <location>
        <begin position="394"/>
        <end position="417"/>
    </location>
</feature>
<keyword evidence="1" id="KW-1133">Transmembrane helix</keyword>
<feature type="transmembrane region" description="Helical" evidence="1">
    <location>
        <begin position="16"/>
        <end position="37"/>
    </location>
</feature>